<protein>
    <recommendedName>
        <fullName evidence="1">DUF6291 domain-containing protein</fullName>
    </recommendedName>
</protein>
<feature type="domain" description="DUF6291" evidence="1">
    <location>
        <begin position="8"/>
        <end position="83"/>
    </location>
</feature>
<name>A0A644XQX4_9ZZZZ</name>
<reference evidence="2" key="1">
    <citation type="submission" date="2019-08" db="EMBL/GenBank/DDBJ databases">
        <authorList>
            <person name="Kucharzyk K."/>
            <person name="Murdoch R.W."/>
            <person name="Higgins S."/>
            <person name="Loffler F."/>
        </authorList>
    </citation>
    <scope>NUCLEOTIDE SEQUENCE</scope>
</reference>
<gene>
    <name evidence="2" type="ORF">SDC9_65053</name>
</gene>
<dbReference type="InterPro" id="IPR046258">
    <property type="entry name" value="DUF6291"/>
</dbReference>
<comment type="caution">
    <text evidence="2">The sequence shown here is derived from an EMBL/GenBank/DDBJ whole genome shotgun (WGS) entry which is preliminary data.</text>
</comment>
<dbReference type="EMBL" id="VSSQ01003023">
    <property type="protein sequence ID" value="MPM18640.1"/>
    <property type="molecule type" value="Genomic_DNA"/>
</dbReference>
<evidence type="ECO:0000259" key="1">
    <source>
        <dbReference type="Pfam" id="PF19808"/>
    </source>
</evidence>
<sequence>MKNEKSAFVLYHDLRAPLELLTDEERGKLFLSLFDYSEFGTIPQFSGALKMAFAFVRASIDRDSEKWEEKRAKKSLAGRAGGIATQLKQKQANQANACFAEQIKQTKANQAVPIPIPIPVPNIKEERDREKKAADKPPRPRFISPTVEEVREYCTERKNSIDPERFVNFYDSKGWLVGKSPMKNWKAAVRTWEQRDGNANGQKEDDGLAGVI</sequence>
<dbReference type="Pfam" id="PF19808">
    <property type="entry name" value="DUF6291"/>
    <property type="match status" value="1"/>
</dbReference>
<evidence type="ECO:0000313" key="2">
    <source>
        <dbReference type="EMBL" id="MPM18640.1"/>
    </source>
</evidence>
<dbReference type="AlphaFoldDB" id="A0A644XQX4"/>
<accession>A0A644XQX4</accession>
<organism evidence="2">
    <name type="scientific">bioreactor metagenome</name>
    <dbReference type="NCBI Taxonomy" id="1076179"/>
    <lineage>
        <taxon>unclassified sequences</taxon>
        <taxon>metagenomes</taxon>
        <taxon>ecological metagenomes</taxon>
    </lineage>
</organism>
<proteinExistence type="predicted"/>